<gene>
    <name evidence="2" type="ORF">LSTR_LSTR000404</name>
</gene>
<dbReference type="AlphaFoldDB" id="A0A482X3N6"/>
<sequence>MLSSSIIFTVMFISAAAAAASSGTRNETKGLSCYQCVRHTEELCTPQDLRPCPKISDRCVTHIQKDENTGFTIKRECGLGPCQFDDEMVQKGLGLDRCDRTRKQYFCVHCCNESGCNGVPDTHSNLQLNLYLLTFITSTLLQQLL</sequence>
<dbReference type="OrthoDB" id="8177818at2759"/>
<dbReference type="InParanoid" id="A0A482X3N6"/>
<dbReference type="EMBL" id="QKKF02018223">
    <property type="protein sequence ID" value="RZF40525.1"/>
    <property type="molecule type" value="Genomic_DNA"/>
</dbReference>
<protein>
    <recommendedName>
        <fullName evidence="4">UPAR/Ly6 domain-containing protein</fullName>
    </recommendedName>
</protein>
<organism evidence="2 3">
    <name type="scientific">Laodelphax striatellus</name>
    <name type="common">Small brown planthopper</name>
    <name type="synonym">Delphax striatella</name>
    <dbReference type="NCBI Taxonomy" id="195883"/>
    <lineage>
        <taxon>Eukaryota</taxon>
        <taxon>Metazoa</taxon>
        <taxon>Ecdysozoa</taxon>
        <taxon>Arthropoda</taxon>
        <taxon>Hexapoda</taxon>
        <taxon>Insecta</taxon>
        <taxon>Pterygota</taxon>
        <taxon>Neoptera</taxon>
        <taxon>Paraneoptera</taxon>
        <taxon>Hemiptera</taxon>
        <taxon>Auchenorrhyncha</taxon>
        <taxon>Fulgoroidea</taxon>
        <taxon>Delphacidae</taxon>
        <taxon>Criomorphinae</taxon>
        <taxon>Laodelphax</taxon>
    </lineage>
</organism>
<dbReference type="Proteomes" id="UP000291343">
    <property type="component" value="Unassembled WGS sequence"/>
</dbReference>
<keyword evidence="1" id="KW-0732">Signal</keyword>
<evidence type="ECO:0000256" key="1">
    <source>
        <dbReference type="SAM" id="SignalP"/>
    </source>
</evidence>
<feature type="chain" id="PRO_5019730097" description="UPAR/Ly6 domain-containing protein" evidence="1">
    <location>
        <begin position="19"/>
        <end position="145"/>
    </location>
</feature>
<name>A0A482X3N6_LAOST</name>
<comment type="caution">
    <text evidence="2">The sequence shown here is derived from an EMBL/GenBank/DDBJ whole genome shotgun (WGS) entry which is preliminary data.</text>
</comment>
<dbReference type="InterPro" id="IPR045860">
    <property type="entry name" value="Snake_toxin-like_sf"/>
</dbReference>
<evidence type="ECO:0000313" key="3">
    <source>
        <dbReference type="Proteomes" id="UP000291343"/>
    </source>
</evidence>
<reference evidence="2 3" key="1">
    <citation type="journal article" date="2017" name="Gigascience">
        <title>Genome sequence of the small brown planthopper, Laodelphax striatellus.</title>
        <authorList>
            <person name="Zhu J."/>
            <person name="Jiang F."/>
            <person name="Wang X."/>
            <person name="Yang P."/>
            <person name="Bao Y."/>
            <person name="Zhao W."/>
            <person name="Wang W."/>
            <person name="Lu H."/>
            <person name="Wang Q."/>
            <person name="Cui N."/>
            <person name="Li J."/>
            <person name="Chen X."/>
            <person name="Luo L."/>
            <person name="Yu J."/>
            <person name="Kang L."/>
            <person name="Cui F."/>
        </authorList>
    </citation>
    <scope>NUCLEOTIDE SEQUENCE [LARGE SCALE GENOMIC DNA]</scope>
    <source>
        <strain evidence="2">Lst14</strain>
    </source>
</reference>
<dbReference type="CDD" id="cd00117">
    <property type="entry name" value="TFP"/>
    <property type="match status" value="1"/>
</dbReference>
<dbReference type="SUPFAM" id="SSF57302">
    <property type="entry name" value="Snake toxin-like"/>
    <property type="match status" value="1"/>
</dbReference>
<feature type="signal peptide" evidence="1">
    <location>
        <begin position="1"/>
        <end position="18"/>
    </location>
</feature>
<evidence type="ECO:0000313" key="2">
    <source>
        <dbReference type="EMBL" id="RZF40525.1"/>
    </source>
</evidence>
<accession>A0A482X3N6</accession>
<proteinExistence type="predicted"/>
<keyword evidence="3" id="KW-1185">Reference proteome</keyword>
<evidence type="ECO:0008006" key="4">
    <source>
        <dbReference type="Google" id="ProtNLM"/>
    </source>
</evidence>